<dbReference type="GO" id="GO:0046872">
    <property type="term" value="F:metal ion binding"/>
    <property type="evidence" value="ECO:0007669"/>
    <property type="project" value="InterPro"/>
</dbReference>
<name>A0A327ZE74_9ACTN</name>
<dbReference type="InterPro" id="IPR013815">
    <property type="entry name" value="ATP_grasp_subdomain_1"/>
</dbReference>
<protein>
    <submittedName>
        <fullName evidence="6">Carbamoyl-phosphate synthase L subunit-like protein</fullName>
    </submittedName>
</protein>
<dbReference type="AlphaFoldDB" id="A0A327ZE74"/>
<dbReference type="Gene3D" id="3.30.1490.20">
    <property type="entry name" value="ATP-grasp fold, A domain"/>
    <property type="match status" value="1"/>
</dbReference>
<gene>
    <name evidence="6" type="ORF">B0I29_105218</name>
</gene>
<keyword evidence="2 4" id="KW-0547">Nucleotide-binding</keyword>
<dbReference type="InterPro" id="IPR011761">
    <property type="entry name" value="ATP-grasp"/>
</dbReference>
<dbReference type="Proteomes" id="UP000249341">
    <property type="component" value="Unassembled WGS sequence"/>
</dbReference>
<dbReference type="GO" id="GO:0005524">
    <property type="term" value="F:ATP binding"/>
    <property type="evidence" value="ECO:0007669"/>
    <property type="project" value="UniProtKB-UniRule"/>
</dbReference>
<dbReference type="InterPro" id="IPR005479">
    <property type="entry name" value="CPAse_ATP-bd"/>
</dbReference>
<feature type="domain" description="ATP-grasp" evidence="5">
    <location>
        <begin position="117"/>
        <end position="309"/>
    </location>
</feature>
<organism evidence="6 7">
    <name type="scientific">Actinoplanes lutulentus</name>
    <dbReference type="NCBI Taxonomy" id="1287878"/>
    <lineage>
        <taxon>Bacteria</taxon>
        <taxon>Bacillati</taxon>
        <taxon>Actinomycetota</taxon>
        <taxon>Actinomycetes</taxon>
        <taxon>Micromonosporales</taxon>
        <taxon>Micromonosporaceae</taxon>
        <taxon>Actinoplanes</taxon>
    </lineage>
</organism>
<evidence type="ECO:0000256" key="3">
    <source>
        <dbReference type="ARBA" id="ARBA00022840"/>
    </source>
</evidence>
<reference evidence="6 7" key="1">
    <citation type="submission" date="2018-06" db="EMBL/GenBank/DDBJ databases">
        <title>Genomic Encyclopedia of Type Strains, Phase III (KMG-III): the genomes of soil and plant-associated and newly described type strains.</title>
        <authorList>
            <person name="Whitman W."/>
        </authorList>
    </citation>
    <scope>NUCLEOTIDE SEQUENCE [LARGE SCALE GENOMIC DNA]</scope>
    <source>
        <strain evidence="6 7">CGMCC 4.7090</strain>
    </source>
</reference>
<proteinExistence type="predicted"/>
<dbReference type="PANTHER" id="PTHR43585:SF2">
    <property type="entry name" value="ATP-GRASP ENZYME FSQD"/>
    <property type="match status" value="1"/>
</dbReference>
<keyword evidence="3 4" id="KW-0067">ATP-binding</keyword>
<evidence type="ECO:0000259" key="5">
    <source>
        <dbReference type="PROSITE" id="PS50975"/>
    </source>
</evidence>
<evidence type="ECO:0000256" key="1">
    <source>
        <dbReference type="ARBA" id="ARBA00022598"/>
    </source>
</evidence>
<comment type="caution">
    <text evidence="6">The sequence shown here is derived from an EMBL/GenBank/DDBJ whole genome shotgun (WGS) entry which is preliminary data.</text>
</comment>
<dbReference type="PANTHER" id="PTHR43585">
    <property type="entry name" value="FUMIPYRROLE BIOSYNTHESIS PROTEIN C"/>
    <property type="match status" value="1"/>
</dbReference>
<evidence type="ECO:0000313" key="6">
    <source>
        <dbReference type="EMBL" id="RAK38270.1"/>
    </source>
</evidence>
<dbReference type="OrthoDB" id="3428978at2"/>
<dbReference type="EMBL" id="QLMJ01000005">
    <property type="protein sequence ID" value="RAK38270.1"/>
    <property type="molecule type" value="Genomic_DNA"/>
</dbReference>
<dbReference type="SUPFAM" id="SSF56059">
    <property type="entry name" value="Glutathione synthetase ATP-binding domain-like"/>
    <property type="match status" value="1"/>
</dbReference>
<dbReference type="PROSITE" id="PS50975">
    <property type="entry name" value="ATP_GRASP"/>
    <property type="match status" value="1"/>
</dbReference>
<keyword evidence="1" id="KW-0436">Ligase</keyword>
<dbReference type="GO" id="GO:0016874">
    <property type="term" value="F:ligase activity"/>
    <property type="evidence" value="ECO:0007669"/>
    <property type="project" value="UniProtKB-KW"/>
</dbReference>
<sequence>MPRPESGLIVVAHRIPASVTPLAGWLADVADRVVLITSEAAAPGYAGRFGEVIPVADYTGSDEVADHLDRLCRDGRVASIVHGTEDDILRIARVRDRHGIAGLSYDDALVFRDKHRMKVAAEAGVRTPRFLAPGTPAEAVAFAASAGWPVVVKPRLSFGSRGVEVVADEAGLLRLIAERGLDDMLVESYVPGLVYHVDGLMSDGRVLVAVPSRYVNDCLSFTDGSSLGSVQLDADDPLAAALTDFTERAVAVMPATGPTPFHLEVFRHEQSGELYFCEIAARLGGGHIYETLTLAIGRDPVELWFRHQAGLDAGGTTFTRDPERYGFLLVPPRAGTLEEIKDIPMPPAVLRHSTPDDLPQTYQAATASTDTVASFVVTGAGAAEVEASVRACMRWTEDALRWSA</sequence>
<dbReference type="RefSeq" id="WP_111649371.1">
    <property type="nucleotide sequence ID" value="NZ_JACHWI010000002.1"/>
</dbReference>
<evidence type="ECO:0000313" key="7">
    <source>
        <dbReference type="Proteomes" id="UP000249341"/>
    </source>
</evidence>
<dbReference type="Gene3D" id="3.40.50.20">
    <property type="match status" value="1"/>
</dbReference>
<accession>A0A327ZE74</accession>
<dbReference type="Gene3D" id="3.30.470.20">
    <property type="entry name" value="ATP-grasp fold, B domain"/>
    <property type="match status" value="1"/>
</dbReference>
<dbReference type="InterPro" id="IPR052032">
    <property type="entry name" value="ATP-dep_AA_Ligase"/>
</dbReference>
<dbReference type="Pfam" id="PF02786">
    <property type="entry name" value="CPSase_L_D2"/>
    <property type="match status" value="1"/>
</dbReference>
<evidence type="ECO:0000256" key="2">
    <source>
        <dbReference type="ARBA" id="ARBA00022741"/>
    </source>
</evidence>
<keyword evidence="7" id="KW-1185">Reference proteome</keyword>
<evidence type="ECO:0000256" key="4">
    <source>
        <dbReference type="PROSITE-ProRule" id="PRU00409"/>
    </source>
</evidence>